<dbReference type="InterPro" id="IPR051265">
    <property type="entry name" value="HIBADH-related_NP60_sf"/>
</dbReference>
<dbReference type="EMBL" id="BAAAZP010000071">
    <property type="protein sequence ID" value="GAA3668490.1"/>
    <property type="molecule type" value="Genomic_DNA"/>
</dbReference>
<dbReference type="Gene3D" id="3.40.50.720">
    <property type="entry name" value="NAD(P)-binding Rossmann-like Domain"/>
    <property type="match status" value="1"/>
</dbReference>
<dbReference type="Gene3D" id="1.10.1040.10">
    <property type="entry name" value="N-(1-d-carboxylethyl)-l-norvaline Dehydrogenase, domain 2"/>
    <property type="match status" value="1"/>
</dbReference>
<evidence type="ECO:0000259" key="1">
    <source>
        <dbReference type="Pfam" id="PF03446"/>
    </source>
</evidence>
<name>A0ABP7BRZ2_9ACTN</name>
<dbReference type="InterPro" id="IPR013328">
    <property type="entry name" value="6PGD_dom2"/>
</dbReference>
<feature type="domain" description="6-phosphogluconate dehydrogenase NADP-binding" evidence="1">
    <location>
        <begin position="11"/>
        <end position="160"/>
    </location>
</feature>
<dbReference type="InterPro" id="IPR048666">
    <property type="entry name" value="RedAm-like_C"/>
</dbReference>
<dbReference type="Pfam" id="PF21761">
    <property type="entry name" value="RedAm-like_C"/>
    <property type="match status" value="1"/>
</dbReference>
<organism evidence="3 4">
    <name type="scientific">Nonomuraea antimicrobica</name>
    <dbReference type="NCBI Taxonomy" id="561173"/>
    <lineage>
        <taxon>Bacteria</taxon>
        <taxon>Bacillati</taxon>
        <taxon>Actinomycetota</taxon>
        <taxon>Actinomycetes</taxon>
        <taxon>Streptosporangiales</taxon>
        <taxon>Streptosporangiaceae</taxon>
        <taxon>Nonomuraea</taxon>
    </lineage>
</organism>
<dbReference type="PANTHER" id="PTHR43580:SF2">
    <property type="entry name" value="CYTOKINE-LIKE NUCLEAR FACTOR N-PAC"/>
    <property type="match status" value="1"/>
</dbReference>
<evidence type="ECO:0000259" key="2">
    <source>
        <dbReference type="Pfam" id="PF21761"/>
    </source>
</evidence>
<feature type="domain" description="NADPH-dependent reductive aminase-like C-terminal" evidence="2">
    <location>
        <begin position="167"/>
        <end position="280"/>
    </location>
</feature>
<protein>
    <submittedName>
        <fullName evidence="3">NAD(P)-binding domain-containing protein</fullName>
    </submittedName>
</protein>
<comment type="caution">
    <text evidence="3">The sequence shown here is derived from an EMBL/GenBank/DDBJ whole genome shotgun (WGS) entry which is preliminary data.</text>
</comment>
<evidence type="ECO:0000313" key="3">
    <source>
        <dbReference type="EMBL" id="GAA3668490.1"/>
    </source>
</evidence>
<reference evidence="4" key="1">
    <citation type="journal article" date="2019" name="Int. J. Syst. Evol. Microbiol.">
        <title>The Global Catalogue of Microorganisms (GCM) 10K type strain sequencing project: providing services to taxonomists for standard genome sequencing and annotation.</title>
        <authorList>
            <consortium name="The Broad Institute Genomics Platform"/>
            <consortium name="The Broad Institute Genome Sequencing Center for Infectious Disease"/>
            <person name="Wu L."/>
            <person name="Ma J."/>
        </authorList>
    </citation>
    <scope>NUCLEOTIDE SEQUENCE [LARGE SCALE GENOMIC DNA]</scope>
    <source>
        <strain evidence="4">JCM 16904</strain>
    </source>
</reference>
<dbReference type="Proteomes" id="UP001500902">
    <property type="component" value="Unassembled WGS sequence"/>
</dbReference>
<gene>
    <name evidence="3" type="ORF">GCM10022224_035880</name>
</gene>
<dbReference type="SUPFAM" id="SSF51735">
    <property type="entry name" value="NAD(P)-binding Rossmann-fold domains"/>
    <property type="match status" value="1"/>
</dbReference>
<dbReference type="InterPro" id="IPR006115">
    <property type="entry name" value="6PGDH_NADP-bd"/>
</dbReference>
<dbReference type="PANTHER" id="PTHR43580">
    <property type="entry name" value="OXIDOREDUCTASE GLYR1-RELATED"/>
    <property type="match status" value="1"/>
</dbReference>
<dbReference type="InterPro" id="IPR036291">
    <property type="entry name" value="NAD(P)-bd_dom_sf"/>
</dbReference>
<dbReference type="Pfam" id="PF03446">
    <property type="entry name" value="NAD_binding_2"/>
    <property type="match status" value="1"/>
</dbReference>
<sequence>MNMNTNTITERITVLGLGAMGRALAGALLAAGHDVTVWNRTPGKADGLVARGARSAPSVAEAVEASPLTVVCLLNNASVHETLEPVVGKLAGRTLVNLTSGSAQQARELASLLGEHGVRSLAGGIMAVPPMVGTEGAVILYSGERDLFDQVAPVLSPLARPHWVGEDPGFAALYDRAALSGMYGISAGAIHAVKLIHAEGGDVETFKREVLAPWMELTLPLMVAGAVVSEEVPEEYNADMQAVGLETMLATSAAAGVPDELAGHLRASLWVMRRAAQAGQVA</sequence>
<keyword evidence="4" id="KW-1185">Reference proteome</keyword>
<proteinExistence type="predicted"/>
<accession>A0ABP7BRZ2</accession>
<evidence type="ECO:0000313" key="4">
    <source>
        <dbReference type="Proteomes" id="UP001500902"/>
    </source>
</evidence>